<reference evidence="3 4" key="1">
    <citation type="submission" date="2024-12" db="EMBL/GenBank/DDBJ databases">
        <title>Forecasting of Potato common scab and diversities of Pathogenic streptomyces spp. in china.</title>
        <authorList>
            <person name="Handique U."/>
            <person name="Wu J."/>
        </authorList>
    </citation>
    <scope>NUCLEOTIDE SEQUENCE [LARGE SCALE GENOMIC DNA]</scope>
    <source>
        <strain evidence="3 4">ZRIMU1585</strain>
    </source>
</reference>
<sequence>MAELLGFRPTDLGAVALVGLIVLLVLRGQLVPRRQIEDLRTDKDRQIDELRVERDTWRQAHIVSEEARREAQDQAGEMLEMSRTAGYFFNALPQPHRSREVSADAGMDQRPAAPPT</sequence>
<keyword evidence="2" id="KW-1133">Transmembrane helix</keyword>
<feature type="region of interest" description="Disordered" evidence="1">
    <location>
        <begin position="97"/>
        <end position="116"/>
    </location>
</feature>
<proteinExistence type="predicted"/>
<keyword evidence="2" id="KW-0812">Transmembrane</keyword>
<keyword evidence="2" id="KW-0472">Membrane</keyword>
<name>A0ABW9IWP3_STRGJ</name>
<evidence type="ECO:0000256" key="2">
    <source>
        <dbReference type="SAM" id="Phobius"/>
    </source>
</evidence>
<dbReference type="EMBL" id="JBJVNE010000032">
    <property type="protein sequence ID" value="MFM9652748.1"/>
    <property type="molecule type" value="Genomic_DNA"/>
</dbReference>
<keyword evidence="4" id="KW-1185">Reference proteome</keyword>
<gene>
    <name evidence="3" type="ORF">ACKI1S_42445</name>
</gene>
<evidence type="ECO:0000256" key="1">
    <source>
        <dbReference type="SAM" id="MobiDB-lite"/>
    </source>
</evidence>
<accession>A0ABW9IWP3</accession>
<evidence type="ECO:0000313" key="4">
    <source>
        <dbReference type="Proteomes" id="UP001631993"/>
    </source>
</evidence>
<evidence type="ECO:0000313" key="3">
    <source>
        <dbReference type="EMBL" id="MFM9652748.1"/>
    </source>
</evidence>
<feature type="transmembrane region" description="Helical" evidence="2">
    <location>
        <begin position="12"/>
        <end position="30"/>
    </location>
</feature>
<dbReference type="RefSeq" id="WP_409096856.1">
    <property type="nucleotide sequence ID" value="NZ_JBJVND010000044.1"/>
</dbReference>
<comment type="caution">
    <text evidence="3">The sequence shown here is derived from an EMBL/GenBank/DDBJ whole genome shotgun (WGS) entry which is preliminary data.</text>
</comment>
<dbReference type="Proteomes" id="UP001631993">
    <property type="component" value="Unassembled WGS sequence"/>
</dbReference>
<protein>
    <submittedName>
        <fullName evidence="3">Uncharacterized protein</fullName>
    </submittedName>
</protein>
<organism evidence="3 4">
    <name type="scientific">Streptomyces galilaeus</name>
    <dbReference type="NCBI Taxonomy" id="33899"/>
    <lineage>
        <taxon>Bacteria</taxon>
        <taxon>Bacillati</taxon>
        <taxon>Actinomycetota</taxon>
        <taxon>Actinomycetes</taxon>
        <taxon>Kitasatosporales</taxon>
        <taxon>Streptomycetaceae</taxon>
        <taxon>Streptomyces</taxon>
    </lineage>
</organism>